<evidence type="ECO:0000256" key="1">
    <source>
        <dbReference type="ARBA" id="ARBA00010751"/>
    </source>
</evidence>
<comment type="similarity">
    <text evidence="1">Belongs to the UPF0145 family.</text>
</comment>
<dbReference type="Proteomes" id="UP001567350">
    <property type="component" value="Unassembled WGS sequence"/>
</dbReference>
<dbReference type="Pfam" id="PF01906">
    <property type="entry name" value="YbjQ_1"/>
    <property type="match status" value="1"/>
</dbReference>
<dbReference type="EMBL" id="JBGJLR010000018">
    <property type="protein sequence ID" value="MEZ2740581.1"/>
    <property type="molecule type" value="Genomic_DNA"/>
</dbReference>
<accession>A0ABV4IFG4</accession>
<proteinExistence type="inferred from homology"/>
<dbReference type="SUPFAM" id="SSF117782">
    <property type="entry name" value="YbjQ-like"/>
    <property type="match status" value="1"/>
</dbReference>
<dbReference type="InterPro" id="IPR002765">
    <property type="entry name" value="UPF0145_YbjQ-like"/>
</dbReference>
<keyword evidence="3" id="KW-1185">Reference proteome</keyword>
<comment type="caution">
    <text evidence="2">The sequence shown here is derived from an EMBL/GenBank/DDBJ whole genome shotgun (WGS) entry which is preliminary data.</text>
</comment>
<evidence type="ECO:0000313" key="2">
    <source>
        <dbReference type="EMBL" id="MEZ2740581.1"/>
    </source>
</evidence>
<name>A0ABV4IFG4_9BURK</name>
<sequence>MKDFHQGRACFFSALWLCFRVTGFLALEMPYRTRLAWYLNFIEFGSYSYVLFDEETLMKLNKVALLSVVCAVLTSGCASYRTSSNIATETPAVQSTNSAVLISEGSLADRKYKEIAAIEVSVKKLTVFHKDPTKEQANEALTEKARAIGADAVINTTYKSGVGLTTWGYIDAKGTGVKLAD</sequence>
<dbReference type="RefSeq" id="WP_370893524.1">
    <property type="nucleotide sequence ID" value="NZ_JBGJLT010000017.1"/>
</dbReference>
<reference evidence="2 3" key="1">
    <citation type="submission" date="2024-08" db="EMBL/GenBank/DDBJ databases">
        <authorList>
            <person name="Feng Z."/>
            <person name="Ronholm J."/>
        </authorList>
    </citation>
    <scope>NUCLEOTIDE SEQUENCE [LARGE SCALE GENOMIC DNA]</scope>
    <source>
        <strain evidence="2 3">4-AB0-8</strain>
    </source>
</reference>
<dbReference type="InterPro" id="IPR035439">
    <property type="entry name" value="UPF0145_dom_sf"/>
</dbReference>
<gene>
    <name evidence="2" type="ORF">ACBP88_14210</name>
</gene>
<protein>
    <submittedName>
        <fullName evidence="2">Heavy metal-binding domain-containing protein</fullName>
    </submittedName>
</protein>
<evidence type="ECO:0000313" key="3">
    <source>
        <dbReference type="Proteomes" id="UP001567350"/>
    </source>
</evidence>
<organism evidence="2 3">
    <name type="scientific">Comamonas jiangduensis</name>
    <dbReference type="NCBI Taxonomy" id="1194168"/>
    <lineage>
        <taxon>Bacteria</taxon>
        <taxon>Pseudomonadati</taxon>
        <taxon>Pseudomonadota</taxon>
        <taxon>Betaproteobacteria</taxon>
        <taxon>Burkholderiales</taxon>
        <taxon>Comamonadaceae</taxon>
        <taxon>Comamonas</taxon>
    </lineage>
</organism>